<sequence length="129" mass="14098">MSNPIKTRSAILENVFVGEGYFDLCLKIGELITLQERTGVGPFVLANRLIMGEWRVEDVIETIRLGLIGGGMDNRNAYDLVTRTIVEGNIFDYAAIAGSVVMTAIMGVDDEQPDADEESDANFPIAPMD</sequence>
<name>A0A7W7KAY3_9SPHN</name>
<evidence type="ECO:0000313" key="2">
    <source>
        <dbReference type="Proteomes" id="UP000555448"/>
    </source>
</evidence>
<dbReference type="EMBL" id="JACHLR010000011">
    <property type="protein sequence ID" value="MBB4859467.1"/>
    <property type="molecule type" value="Genomic_DNA"/>
</dbReference>
<dbReference type="AlphaFoldDB" id="A0A7W7KAY3"/>
<dbReference type="InterPro" id="IPR021791">
    <property type="entry name" value="Phage_TAC_11"/>
</dbReference>
<accession>A0A7W7KAY3</accession>
<protein>
    <recommendedName>
        <fullName evidence="3">Gene transfer agent family protein</fullName>
    </recommendedName>
</protein>
<organism evidence="1 2">
    <name type="scientific">Novosphingobium chloroacetimidivorans</name>
    <dbReference type="NCBI Taxonomy" id="1428314"/>
    <lineage>
        <taxon>Bacteria</taxon>
        <taxon>Pseudomonadati</taxon>
        <taxon>Pseudomonadota</taxon>
        <taxon>Alphaproteobacteria</taxon>
        <taxon>Sphingomonadales</taxon>
        <taxon>Sphingomonadaceae</taxon>
        <taxon>Novosphingobium</taxon>
    </lineage>
</organism>
<keyword evidence="2" id="KW-1185">Reference proteome</keyword>
<evidence type="ECO:0008006" key="3">
    <source>
        <dbReference type="Google" id="ProtNLM"/>
    </source>
</evidence>
<comment type="caution">
    <text evidence="1">The sequence shown here is derived from an EMBL/GenBank/DDBJ whole genome shotgun (WGS) entry which is preliminary data.</text>
</comment>
<dbReference type="RefSeq" id="WP_184246403.1">
    <property type="nucleotide sequence ID" value="NZ_JACHLR010000011.1"/>
</dbReference>
<dbReference type="Pfam" id="PF11836">
    <property type="entry name" value="Phage_TAC_11"/>
    <property type="match status" value="1"/>
</dbReference>
<reference evidence="1 2" key="1">
    <citation type="submission" date="2020-08" db="EMBL/GenBank/DDBJ databases">
        <title>Functional genomics of gut bacteria from endangered species of beetles.</title>
        <authorList>
            <person name="Carlos-Shanley C."/>
        </authorList>
    </citation>
    <scope>NUCLEOTIDE SEQUENCE [LARGE SCALE GENOMIC DNA]</scope>
    <source>
        <strain evidence="1 2">S00245</strain>
    </source>
</reference>
<gene>
    <name evidence="1" type="ORF">HNO88_002796</name>
</gene>
<proteinExistence type="predicted"/>
<evidence type="ECO:0000313" key="1">
    <source>
        <dbReference type="EMBL" id="MBB4859467.1"/>
    </source>
</evidence>
<dbReference type="Proteomes" id="UP000555448">
    <property type="component" value="Unassembled WGS sequence"/>
</dbReference>